<accession>A0A6C0JZB2</accession>
<organism evidence="1">
    <name type="scientific">viral metagenome</name>
    <dbReference type="NCBI Taxonomy" id="1070528"/>
    <lineage>
        <taxon>unclassified sequences</taxon>
        <taxon>metagenomes</taxon>
        <taxon>organismal metagenomes</taxon>
    </lineage>
</organism>
<dbReference type="AlphaFoldDB" id="A0A6C0JZB2"/>
<protein>
    <submittedName>
        <fullName evidence="1">Uncharacterized protein</fullName>
    </submittedName>
</protein>
<proteinExistence type="predicted"/>
<sequence length="130" mass="15172">MAAAPTNERVFYRFDRIYIDLYDEDREVRIAGRAIIPEEDLQHHIAELFGMLKTRYPQEPCSQGLSVPECQQDPLAHIRLHEETDGNIHCHPSPYVTLSEDGMEIAVKTPSVRRIYKVVRLWMATQEDYE</sequence>
<dbReference type="EMBL" id="MN740745">
    <property type="protein sequence ID" value="QHU09747.1"/>
    <property type="molecule type" value="Genomic_DNA"/>
</dbReference>
<reference evidence="1" key="1">
    <citation type="journal article" date="2020" name="Nature">
        <title>Giant virus diversity and host interactions through global metagenomics.</title>
        <authorList>
            <person name="Schulz F."/>
            <person name="Roux S."/>
            <person name="Paez-Espino D."/>
            <person name="Jungbluth S."/>
            <person name="Walsh D.A."/>
            <person name="Denef V.J."/>
            <person name="McMahon K.D."/>
            <person name="Konstantinidis K.T."/>
            <person name="Eloe-Fadrosh E.A."/>
            <person name="Kyrpides N.C."/>
            <person name="Woyke T."/>
        </authorList>
    </citation>
    <scope>NUCLEOTIDE SEQUENCE</scope>
    <source>
        <strain evidence="1">GVMAG-S-1101164-164</strain>
    </source>
</reference>
<name>A0A6C0JZB2_9ZZZZ</name>
<evidence type="ECO:0000313" key="1">
    <source>
        <dbReference type="EMBL" id="QHU09747.1"/>
    </source>
</evidence>